<dbReference type="SUPFAM" id="SSF52540">
    <property type="entry name" value="P-loop containing nucleoside triphosphate hydrolases"/>
    <property type="match status" value="1"/>
</dbReference>
<comment type="caution">
    <text evidence="5">The sequence shown here is derived from an EMBL/GenBank/DDBJ whole genome shotgun (WGS) entry which is preliminary data.</text>
</comment>
<dbReference type="InterPro" id="IPR050221">
    <property type="entry name" value="26S_Proteasome_ATPase"/>
</dbReference>
<evidence type="ECO:0000313" key="6">
    <source>
        <dbReference type="Proteomes" id="UP001177744"/>
    </source>
</evidence>
<evidence type="ECO:0000256" key="3">
    <source>
        <dbReference type="ARBA" id="ARBA00022840"/>
    </source>
</evidence>
<keyword evidence="3" id="KW-0067">ATP-binding</keyword>
<gene>
    <name evidence="5" type="ORF">QTO34_015155</name>
</gene>
<organism evidence="5 6">
    <name type="scientific">Cnephaeus nilssonii</name>
    <name type="common">Northern bat</name>
    <name type="synonym">Eptesicus nilssonii</name>
    <dbReference type="NCBI Taxonomy" id="3371016"/>
    <lineage>
        <taxon>Eukaryota</taxon>
        <taxon>Metazoa</taxon>
        <taxon>Chordata</taxon>
        <taxon>Craniata</taxon>
        <taxon>Vertebrata</taxon>
        <taxon>Euteleostomi</taxon>
        <taxon>Mammalia</taxon>
        <taxon>Eutheria</taxon>
        <taxon>Laurasiatheria</taxon>
        <taxon>Chiroptera</taxon>
        <taxon>Yangochiroptera</taxon>
        <taxon>Vespertilionidae</taxon>
        <taxon>Cnephaeus</taxon>
    </lineage>
</organism>
<dbReference type="Pfam" id="PF00004">
    <property type="entry name" value="AAA"/>
    <property type="match status" value="1"/>
</dbReference>
<dbReference type="InterPro" id="IPR003959">
    <property type="entry name" value="ATPase_AAA_core"/>
</dbReference>
<evidence type="ECO:0000313" key="5">
    <source>
        <dbReference type="EMBL" id="KAK1342390.1"/>
    </source>
</evidence>
<evidence type="ECO:0000256" key="1">
    <source>
        <dbReference type="ARBA" id="ARBA00006914"/>
    </source>
</evidence>
<dbReference type="InterPro" id="IPR027417">
    <property type="entry name" value="P-loop_NTPase"/>
</dbReference>
<dbReference type="SMART" id="SM00382">
    <property type="entry name" value="AAA"/>
    <property type="match status" value="1"/>
</dbReference>
<dbReference type="GO" id="GO:0005524">
    <property type="term" value="F:ATP binding"/>
    <property type="evidence" value="ECO:0007669"/>
    <property type="project" value="UniProtKB-KW"/>
</dbReference>
<proteinExistence type="inferred from homology"/>
<dbReference type="GO" id="GO:0016887">
    <property type="term" value="F:ATP hydrolysis activity"/>
    <property type="evidence" value="ECO:0007669"/>
    <property type="project" value="InterPro"/>
</dbReference>
<keyword evidence="2" id="KW-0547">Nucleotide-binding</keyword>
<comment type="similarity">
    <text evidence="1">Belongs to the AAA ATPase family.</text>
</comment>
<dbReference type="Gene3D" id="3.40.50.300">
    <property type="entry name" value="P-loop containing nucleotide triphosphate hydrolases"/>
    <property type="match status" value="1"/>
</dbReference>
<dbReference type="InterPro" id="IPR003593">
    <property type="entry name" value="AAA+_ATPase"/>
</dbReference>
<keyword evidence="6" id="KW-1185">Reference proteome</keyword>
<name>A0AA40LQY8_CNENI</name>
<evidence type="ECO:0000256" key="2">
    <source>
        <dbReference type="ARBA" id="ARBA00022741"/>
    </source>
</evidence>
<sequence length="174" mass="18925">MTFGWTTKSRKLRNLEFPFTHPEYYEDLGLKPPSGVILYGPPGTGKTLLAKAVANQISATFLSVVGSELIQKYAMGLNSFRNCFELLNASSTVFIDEIDAIGTKSYDSNSSAYSVGIVGTVGELGGLDLRGDVKVFMAINQIETFDPALIRPGHVDRKIEFPCPVERTISASLP</sequence>
<dbReference type="EMBL" id="JAULJE010000005">
    <property type="protein sequence ID" value="KAK1342390.1"/>
    <property type="molecule type" value="Genomic_DNA"/>
</dbReference>
<feature type="domain" description="AAA+ ATPase" evidence="4">
    <location>
        <begin position="32"/>
        <end position="166"/>
    </location>
</feature>
<dbReference type="AlphaFoldDB" id="A0AA40LQY8"/>
<dbReference type="PANTHER" id="PTHR23073">
    <property type="entry name" value="26S PROTEASOME REGULATORY SUBUNIT"/>
    <property type="match status" value="1"/>
</dbReference>
<accession>A0AA40LQY8</accession>
<evidence type="ECO:0000259" key="4">
    <source>
        <dbReference type="SMART" id="SM00382"/>
    </source>
</evidence>
<protein>
    <recommendedName>
        <fullName evidence="4">AAA+ ATPase domain-containing protein</fullName>
    </recommendedName>
</protein>
<reference evidence="5" key="1">
    <citation type="submission" date="2023-06" db="EMBL/GenBank/DDBJ databases">
        <title>Reference genome for the Northern bat (Eptesicus nilssonii), a most northern bat species.</title>
        <authorList>
            <person name="Laine V.N."/>
            <person name="Pulliainen A.T."/>
            <person name="Lilley T.M."/>
        </authorList>
    </citation>
    <scope>NUCLEOTIDE SEQUENCE</scope>
    <source>
        <strain evidence="5">BLF_Eptnil</strain>
        <tissue evidence="5">Kidney</tissue>
    </source>
</reference>
<dbReference type="Proteomes" id="UP001177744">
    <property type="component" value="Unassembled WGS sequence"/>
</dbReference>